<gene>
    <name evidence="2" type="ORF">B0J12DRAFT_743152</name>
</gene>
<keyword evidence="3" id="KW-1185">Reference proteome</keyword>
<feature type="chain" id="PRO_5045517820" description="AA1-like domain-containing protein" evidence="1">
    <location>
        <begin position="19"/>
        <end position="178"/>
    </location>
</feature>
<evidence type="ECO:0000313" key="3">
    <source>
        <dbReference type="Proteomes" id="UP000774617"/>
    </source>
</evidence>
<name>A0ABQ8G231_9PEZI</name>
<dbReference type="EMBL" id="JAGTJR010000025">
    <property type="protein sequence ID" value="KAH7042626.1"/>
    <property type="molecule type" value="Genomic_DNA"/>
</dbReference>
<evidence type="ECO:0000256" key="1">
    <source>
        <dbReference type="SAM" id="SignalP"/>
    </source>
</evidence>
<feature type="signal peptide" evidence="1">
    <location>
        <begin position="1"/>
        <end position="18"/>
    </location>
</feature>
<keyword evidence="1" id="KW-0732">Signal</keyword>
<evidence type="ECO:0008006" key="4">
    <source>
        <dbReference type="Google" id="ProtNLM"/>
    </source>
</evidence>
<evidence type="ECO:0000313" key="2">
    <source>
        <dbReference type="EMBL" id="KAH7042626.1"/>
    </source>
</evidence>
<accession>A0ABQ8G231</accession>
<dbReference type="Proteomes" id="UP000774617">
    <property type="component" value="Unassembled WGS sequence"/>
</dbReference>
<organism evidence="2 3">
    <name type="scientific">Macrophomina phaseolina</name>
    <dbReference type="NCBI Taxonomy" id="35725"/>
    <lineage>
        <taxon>Eukaryota</taxon>
        <taxon>Fungi</taxon>
        <taxon>Dikarya</taxon>
        <taxon>Ascomycota</taxon>
        <taxon>Pezizomycotina</taxon>
        <taxon>Dothideomycetes</taxon>
        <taxon>Dothideomycetes incertae sedis</taxon>
        <taxon>Botryosphaeriales</taxon>
        <taxon>Botryosphaeriaceae</taxon>
        <taxon>Macrophomina</taxon>
    </lineage>
</organism>
<sequence>MQFKQLLPLAATASLALADVRPTTTAGQPTKPLTGDASAVTCGDGSVKHLEYFHTYGLQESHLALTNNTLFTLVEPYTNFRWLCEGISAADGKEFGCNIQNATVPAPAAGFWYTDDLTVLNVIVRWDAGVLCNGAPATNTTALANKGSPESTWPAPRGGGEIQDFVDFDLAVVTLTHP</sequence>
<proteinExistence type="predicted"/>
<comment type="caution">
    <text evidence="2">The sequence shown here is derived from an EMBL/GenBank/DDBJ whole genome shotgun (WGS) entry which is preliminary data.</text>
</comment>
<reference evidence="2 3" key="1">
    <citation type="journal article" date="2021" name="Nat. Commun.">
        <title>Genetic determinants of endophytism in the Arabidopsis root mycobiome.</title>
        <authorList>
            <person name="Mesny F."/>
            <person name="Miyauchi S."/>
            <person name="Thiergart T."/>
            <person name="Pickel B."/>
            <person name="Atanasova L."/>
            <person name="Karlsson M."/>
            <person name="Huettel B."/>
            <person name="Barry K.W."/>
            <person name="Haridas S."/>
            <person name="Chen C."/>
            <person name="Bauer D."/>
            <person name="Andreopoulos W."/>
            <person name="Pangilinan J."/>
            <person name="LaButti K."/>
            <person name="Riley R."/>
            <person name="Lipzen A."/>
            <person name="Clum A."/>
            <person name="Drula E."/>
            <person name="Henrissat B."/>
            <person name="Kohler A."/>
            <person name="Grigoriev I.V."/>
            <person name="Martin F.M."/>
            <person name="Hacquard S."/>
        </authorList>
    </citation>
    <scope>NUCLEOTIDE SEQUENCE [LARGE SCALE GENOMIC DNA]</scope>
    <source>
        <strain evidence="2 3">MPI-SDFR-AT-0080</strain>
    </source>
</reference>
<protein>
    <recommendedName>
        <fullName evidence="4">AA1-like domain-containing protein</fullName>
    </recommendedName>
</protein>